<keyword evidence="3" id="KW-0805">Transcription regulation</keyword>
<dbReference type="InterPro" id="IPR029016">
    <property type="entry name" value="GAF-like_dom_sf"/>
</dbReference>
<dbReference type="PROSITE" id="PS50921">
    <property type="entry name" value="ANTAR"/>
    <property type="match status" value="1"/>
</dbReference>
<keyword evidence="4" id="KW-0804">Transcription</keyword>
<dbReference type="Gene3D" id="3.30.450.40">
    <property type="match status" value="1"/>
</dbReference>
<protein>
    <submittedName>
        <fullName evidence="6">Transcriptional regulator</fullName>
    </submittedName>
</protein>
<comment type="caution">
    <text evidence="6">The sequence shown here is derived from an EMBL/GenBank/DDBJ whole genome shotgun (WGS) entry which is preliminary data.</text>
</comment>
<name>A0ABQ2IW14_9PSEU</name>
<evidence type="ECO:0000256" key="2">
    <source>
        <dbReference type="ARBA" id="ARBA00022777"/>
    </source>
</evidence>
<evidence type="ECO:0000259" key="5">
    <source>
        <dbReference type="PROSITE" id="PS50921"/>
    </source>
</evidence>
<feature type="domain" description="ANTAR" evidence="5">
    <location>
        <begin position="175"/>
        <end position="236"/>
    </location>
</feature>
<gene>
    <name evidence="6" type="ORF">GCM10011609_85540</name>
</gene>
<dbReference type="RefSeq" id="WP_189160571.1">
    <property type="nucleotide sequence ID" value="NZ_BMNC01000029.1"/>
</dbReference>
<dbReference type="Pfam" id="PF13185">
    <property type="entry name" value="GAF_2"/>
    <property type="match status" value="1"/>
</dbReference>
<evidence type="ECO:0000313" key="7">
    <source>
        <dbReference type="Proteomes" id="UP000597656"/>
    </source>
</evidence>
<dbReference type="InterPro" id="IPR003018">
    <property type="entry name" value="GAF"/>
</dbReference>
<keyword evidence="2" id="KW-0418">Kinase</keyword>
<organism evidence="6 7">
    <name type="scientific">Lentzea pudingi</name>
    <dbReference type="NCBI Taxonomy" id="1789439"/>
    <lineage>
        <taxon>Bacteria</taxon>
        <taxon>Bacillati</taxon>
        <taxon>Actinomycetota</taxon>
        <taxon>Actinomycetes</taxon>
        <taxon>Pseudonocardiales</taxon>
        <taxon>Pseudonocardiaceae</taxon>
        <taxon>Lentzea</taxon>
    </lineage>
</organism>
<dbReference type="SMART" id="SM00065">
    <property type="entry name" value="GAF"/>
    <property type="match status" value="1"/>
</dbReference>
<proteinExistence type="predicted"/>
<dbReference type="InterPro" id="IPR036388">
    <property type="entry name" value="WH-like_DNA-bd_sf"/>
</dbReference>
<accession>A0ABQ2IW14</accession>
<dbReference type="EMBL" id="BMNC01000029">
    <property type="protein sequence ID" value="GGN28932.1"/>
    <property type="molecule type" value="Genomic_DNA"/>
</dbReference>
<dbReference type="InterPro" id="IPR012074">
    <property type="entry name" value="GAF_ANTAR"/>
</dbReference>
<evidence type="ECO:0000256" key="3">
    <source>
        <dbReference type="ARBA" id="ARBA00023015"/>
    </source>
</evidence>
<evidence type="ECO:0000256" key="4">
    <source>
        <dbReference type="ARBA" id="ARBA00023163"/>
    </source>
</evidence>
<dbReference type="Gene3D" id="1.10.10.10">
    <property type="entry name" value="Winged helix-like DNA-binding domain superfamily/Winged helix DNA-binding domain"/>
    <property type="match status" value="1"/>
</dbReference>
<dbReference type="Proteomes" id="UP000597656">
    <property type="component" value="Unassembled WGS sequence"/>
</dbReference>
<evidence type="ECO:0000256" key="1">
    <source>
        <dbReference type="ARBA" id="ARBA00022679"/>
    </source>
</evidence>
<dbReference type="SUPFAM" id="SSF55781">
    <property type="entry name" value="GAF domain-like"/>
    <property type="match status" value="1"/>
</dbReference>
<dbReference type="PIRSF" id="PIRSF036625">
    <property type="entry name" value="GAF_ANTAR"/>
    <property type="match status" value="1"/>
</dbReference>
<dbReference type="Pfam" id="PF03861">
    <property type="entry name" value="ANTAR"/>
    <property type="match status" value="1"/>
</dbReference>
<reference evidence="7" key="1">
    <citation type="journal article" date="2019" name="Int. J. Syst. Evol. Microbiol.">
        <title>The Global Catalogue of Microorganisms (GCM) 10K type strain sequencing project: providing services to taxonomists for standard genome sequencing and annotation.</title>
        <authorList>
            <consortium name="The Broad Institute Genomics Platform"/>
            <consortium name="The Broad Institute Genome Sequencing Center for Infectious Disease"/>
            <person name="Wu L."/>
            <person name="Ma J."/>
        </authorList>
    </citation>
    <scope>NUCLEOTIDE SEQUENCE [LARGE SCALE GENOMIC DNA]</scope>
    <source>
        <strain evidence="7">CGMCC 4.7319</strain>
    </source>
</reference>
<keyword evidence="7" id="KW-1185">Reference proteome</keyword>
<dbReference type="InterPro" id="IPR011006">
    <property type="entry name" value="CheY-like_superfamily"/>
</dbReference>
<sequence length="259" mass="28340">MSGTALSGSQRESRLLQAFVQLADTLVDDYDMVDVLQQLVEHCVELLDASAAGLMLSDQHGGLRVVAYSSAQTRMLELFQLQASEGPCLECVHTGAPVLVADLTTATQRWPRFAPLAAETGFASVHAVPMRLRRETIGALNLFRRETGSLTEEDILVARALADSATIGILQERAIRRSEVVTEQLQTALNSRVVIEQAKGVLAFAGNLEMEQAFQVLRGYARNGGRRLADVAREVVGGELRPDELLARQLHRPDTPQRL</sequence>
<dbReference type="SMART" id="SM01012">
    <property type="entry name" value="ANTAR"/>
    <property type="match status" value="1"/>
</dbReference>
<keyword evidence="1" id="KW-0808">Transferase</keyword>
<evidence type="ECO:0000313" key="6">
    <source>
        <dbReference type="EMBL" id="GGN28932.1"/>
    </source>
</evidence>
<dbReference type="SUPFAM" id="SSF52172">
    <property type="entry name" value="CheY-like"/>
    <property type="match status" value="1"/>
</dbReference>
<dbReference type="InterPro" id="IPR005561">
    <property type="entry name" value="ANTAR"/>
</dbReference>